<dbReference type="RefSeq" id="WP_193062581.1">
    <property type="nucleotide sequence ID" value="NZ_JBHSFT010000018.1"/>
</dbReference>
<dbReference type="Proteomes" id="UP001595988">
    <property type="component" value="Unassembled WGS sequence"/>
</dbReference>
<evidence type="ECO:0000313" key="4">
    <source>
        <dbReference type="Proteomes" id="UP001595988"/>
    </source>
</evidence>
<keyword evidence="1" id="KW-0238">DNA-binding</keyword>
<dbReference type="SMART" id="SM00347">
    <property type="entry name" value="HTH_MARR"/>
    <property type="match status" value="1"/>
</dbReference>
<dbReference type="SUPFAM" id="SSF46785">
    <property type="entry name" value="Winged helix' DNA-binding domain"/>
    <property type="match status" value="1"/>
</dbReference>
<comment type="caution">
    <text evidence="3">The sequence shown here is derived from an EMBL/GenBank/DDBJ whole genome shotgun (WGS) entry which is preliminary data.</text>
</comment>
<proteinExistence type="predicted"/>
<evidence type="ECO:0000256" key="1">
    <source>
        <dbReference type="ARBA" id="ARBA00023125"/>
    </source>
</evidence>
<accession>A0ABV9JZ03</accession>
<dbReference type="PANTHER" id="PTHR33164:SF89">
    <property type="entry name" value="MARR FAMILY REGULATORY PROTEIN"/>
    <property type="match status" value="1"/>
</dbReference>
<dbReference type="Gene3D" id="1.10.10.10">
    <property type="entry name" value="Winged helix-like DNA-binding domain superfamily/Winged helix DNA-binding domain"/>
    <property type="match status" value="1"/>
</dbReference>
<dbReference type="InterPro" id="IPR039422">
    <property type="entry name" value="MarR/SlyA-like"/>
</dbReference>
<dbReference type="InterPro" id="IPR036390">
    <property type="entry name" value="WH_DNA-bd_sf"/>
</dbReference>
<gene>
    <name evidence="3" type="ORF">ACFO3P_12030</name>
</gene>
<dbReference type="Pfam" id="PF01047">
    <property type="entry name" value="MarR"/>
    <property type="match status" value="1"/>
</dbReference>
<reference evidence="4" key="1">
    <citation type="journal article" date="2019" name="Int. J. Syst. Evol. Microbiol.">
        <title>The Global Catalogue of Microorganisms (GCM) 10K type strain sequencing project: providing services to taxonomists for standard genome sequencing and annotation.</title>
        <authorList>
            <consortium name="The Broad Institute Genomics Platform"/>
            <consortium name="The Broad Institute Genome Sequencing Center for Infectious Disease"/>
            <person name="Wu L."/>
            <person name="Ma J."/>
        </authorList>
    </citation>
    <scope>NUCLEOTIDE SEQUENCE [LARGE SCALE GENOMIC DNA]</scope>
    <source>
        <strain evidence="4">CCUG 37257</strain>
    </source>
</reference>
<dbReference type="InterPro" id="IPR000835">
    <property type="entry name" value="HTH_MarR-typ"/>
</dbReference>
<evidence type="ECO:0000313" key="3">
    <source>
        <dbReference type="EMBL" id="MFC4662906.1"/>
    </source>
</evidence>
<sequence>MDSKINLIQKINASQNQLNIQLASRYEHELDNQLTAKQVLLLELIQNGIASTKDLSQHLNTSMSAVSQLLNKLEAKEYITRHINKENRREIILNLAPKAELYFDKLQELNDDINYHVYGQLPLEDLQHLDRILSHLNTIVEEV</sequence>
<feature type="domain" description="HTH marR-type" evidence="2">
    <location>
        <begin position="4"/>
        <end position="138"/>
    </location>
</feature>
<keyword evidence="4" id="KW-1185">Reference proteome</keyword>
<dbReference type="PANTHER" id="PTHR33164">
    <property type="entry name" value="TRANSCRIPTIONAL REGULATOR, MARR FAMILY"/>
    <property type="match status" value="1"/>
</dbReference>
<dbReference type="EMBL" id="JBHSFT010000018">
    <property type="protein sequence ID" value="MFC4662906.1"/>
    <property type="molecule type" value="Genomic_DNA"/>
</dbReference>
<dbReference type="InterPro" id="IPR036388">
    <property type="entry name" value="WH-like_DNA-bd_sf"/>
</dbReference>
<dbReference type="PROSITE" id="PS50995">
    <property type="entry name" value="HTH_MARR_2"/>
    <property type="match status" value="1"/>
</dbReference>
<organism evidence="3 4">
    <name type="scientific">Oceanobacillus aidingensis</name>
    <dbReference type="NCBI Taxonomy" id="645964"/>
    <lineage>
        <taxon>Bacteria</taxon>
        <taxon>Bacillati</taxon>
        <taxon>Bacillota</taxon>
        <taxon>Bacilli</taxon>
        <taxon>Bacillales</taxon>
        <taxon>Bacillaceae</taxon>
        <taxon>Oceanobacillus</taxon>
    </lineage>
</organism>
<name>A0ABV9JZ03_9BACI</name>
<evidence type="ECO:0000259" key="2">
    <source>
        <dbReference type="PROSITE" id="PS50995"/>
    </source>
</evidence>
<protein>
    <submittedName>
        <fullName evidence="3">MarR family winged helix-turn-helix transcriptional regulator</fullName>
    </submittedName>
</protein>